<gene>
    <name evidence="2" type="ORF">H1R20_g15753</name>
</gene>
<dbReference type="PANTHER" id="PTHR33481">
    <property type="entry name" value="REVERSE TRANSCRIPTASE"/>
    <property type="match status" value="1"/>
</dbReference>
<dbReference type="Proteomes" id="UP001140091">
    <property type="component" value="Unassembled WGS sequence"/>
</dbReference>
<dbReference type="Pfam" id="PF00078">
    <property type="entry name" value="RVT_1"/>
    <property type="match status" value="1"/>
</dbReference>
<dbReference type="SUPFAM" id="SSF56219">
    <property type="entry name" value="DNase I-like"/>
    <property type="match status" value="1"/>
</dbReference>
<dbReference type="InterPro" id="IPR043502">
    <property type="entry name" value="DNA/RNA_pol_sf"/>
</dbReference>
<feature type="non-terminal residue" evidence="2">
    <location>
        <position position="1134"/>
    </location>
</feature>
<comment type="caution">
    <text evidence="2">The sequence shown here is derived from an EMBL/GenBank/DDBJ whole genome shotgun (WGS) entry which is preliminary data.</text>
</comment>
<dbReference type="PANTHER" id="PTHR33481:SF1">
    <property type="entry name" value="ENDONUCLEASE_EXONUCLEASE_PHOSPHATASE DOMAIN-CONTAINING PROTEIN-RELATED"/>
    <property type="match status" value="1"/>
</dbReference>
<accession>A0A9W8MAC1</accession>
<dbReference type="AlphaFoldDB" id="A0A9W8MAC1"/>
<dbReference type="Pfam" id="PF14529">
    <property type="entry name" value="Exo_endo_phos_2"/>
    <property type="match status" value="1"/>
</dbReference>
<proteinExistence type="predicted"/>
<feature type="domain" description="Reverse transcriptase" evidence="1">
    <location>
        <begin position="333"/>
        <end position="615"/>
    </location>
</feature>
<sequence length="1134" mass="127415">MGGDFNCHSKEWDQDVQHHRTTAILLVETAASLGLEYARPDNYGPTYVSRANQNIRSVIDLVFVSTTDTLSACVKRAVEHQGRSDHVPLSATIPLRHTVPKVKGRTLEPFSDEEKEFVADIVLDIGDLSGYHPTTAEEVERMASAVADAFSAAWKKHSTEYVVGPNSREYWNDKCTEALEEYRREMSVENHKAFRSAVKAAKREFFDKRIEEVATTNKRPWDLMEWVKERKNPPCEAIQFEGRPCHNLGDLWNALHSTYNAASDRPVDVSILDKLTDEPERSWPKFSQLELRQALEACSARSAPGPDHITWRHLKQILALPECGDIIIALANGCMESGHWPRHFKESTSVIIPKPNKPSYSAPKAFRPIVLLNTLGKLIEKMISNRFQHDMIKHDLVDPNQMGGVRQRSTEDAGLFLTHLVRSGWAQKLQTSVVAFDVAQFFPSINHQFLLAVLEKLGFNRRVVAFFRSYLVDRFTTYAWNRDTSDSRRADVGVGQGSALSPVLSALVIAPVMKLFRKRSAGLGCTLISYVDDGDIIVQSSEIDTNCVMLRHAYSIVFELFTKSGLALEHDKTELFHFTRARTGFDRSLDLGYALYTGDNLFRPKTYWRYLGFYFDRKLTFQEHVRYYTTKALTIVMAMRMLGNSTRGLSPRNKRILYRACVVPIATYGHRLWYFEGAKNKGALKSLTSMQRKAACWITGAFRTSPTGGVESLAGLPPIHLHLHKLSQRAVFRTATLSDSHPLRSLMKGEHAKTAIPALGASCWMSADKQKVVYDAVTETNGKIHTLTEVFSPTAEENTPGERLLDKHQGRVLFDEFDPKGEDALPKRRSFLDTLQRQAAQQRGTVCCGTDCSVPRRAAHQATASFVIERVGHDPATSTWAAGRITSACAELFAIRAAIVRATTLDGCGHIIIFTDSMSSARRSVDPSVHSGQAHSLAVCKALDRWVSEGEDRYIEFIGTPSKLEWGIQHKAHRAARSLPPIPVGRRPATTLDSVRKGITQSALDSWATMFRDERYRGSQFLTMRELKGTDIAPTYANGGSWLKSVGEDTLLCTRMCRAILNHAPIGEYYRRFNIQEDHACTCGAERQSRDHIFTRCPDMVTRRRSPKLLNELIGFLQQNPHAFGFRPAPQGIG</sequence>
<evidence type="ECO:0000313" key="3">
    <source>
        <dbReference type="Proteomes" id="UP001140091"/>
    </source>
</evidence>
<dbReference type="InterPro" id="IPR036691">
    <property type="entry name" value="Endo/exonu/phosph_ase_sf"/>
</dbReference>
<dbReference type="Gene3D" id="3.60.10.10">
    <property type="entry name" value="Endonuclease/exonuclease/phosphatase"/>
    <property type="match status" value="1"/>
</dbReference>
<keyword evidence="3" id="KW-1185">Reference proteome</keyword>
<dbReference type="PROSITE" id="PS50878">
    <property type="entry name" value="RT_POL"/>
    <property type="match status" value="1"/>
</dbReference>
<evidence type="ECO:0000259" key="1">
    <source>
        <dbReference type="PROSITE" id="PS50878"/>
    </source>
</evidence>
<reference evidence="2" key="1">
    <citation type="submission" date="2022-06" db="EMBL/GenBank/DDBJ databases">
        <title>Genome Sequence of Candolleomyces eurysporus.</title>
        <authorList>
            <person name="Buettner E."/>
        </authorList>
    </citation>
    <scope>NUCLEOTIDE SEQUENCE</scope>
    <source>
        <strain evidence="2">VTCC 930004</strain>
    </source>
</reference>
<evidence type="ECO:0000313" key="2">
    <source>
        <dbReference type="EMBL" id="KAJ2921339.1"/>
    </source>
</evidence>
<protein>
    <recommendedName>
        <fullName evidence="1">Reverse transcriptase domain-containing protein</fullName>
    </recommendedName>
</protein>
<name>A0A9W8MAC1_9AGAR</name>
<dbReference type="GO" id="GO:0003824">
    <property type="term" value="F:catalytic activity"/>
    <property type="evidence" value="ECO:0007669"/>
    <property type="project" value="InterPro"/>
</dbReference>
<dbReference type="InterPro" id="IPR000477">
    <property type="entry name" value="RT_dom"/>
</dbReference>
<dbReference type="EMBL" id="JANBPK010001622">
    <property type="protein sequence ID" value="KAJ2921339.1"/>
    <property type="molecule type" value="Genomic_DNA"/>
</dbReference>
<dbReference type="OrthoDB" id="3258143at2759"/>
<dbReference type="SUPFAM" id="SSF56672">
    <property type="entry name" value="DNA/RNA polymerases"/>
    <property type="match status" value="1"/>
</dbReference>
<dbReference type="CDD" id="cd01650">
    <property type="entry name" value="RT_nLTR_like"/>
    <property type="match status" value="1"/>
</dbReference>
<organism evidence="2 3">
    <name type="scientific">Candolleomyces eurysporus</name>
    <dbReference type="NCBI Taxonomy" id="2828524"/>
    <lineage>
        <taxon>Eukaryota</taxon>
        <taxon>Fungi</taxon>
        <taxon>Dikarya</taxon>
        <taxon>Basidiomycota</taxon>
        <taxon>Agaricomycotina</taxon>
        <taxon>Agaricomycetes</taxon>
        <taxon>Agaricomycetidae</taxon>
        <taxon>Agaricales</taxon>
        <taxon>Agaricineae</taxon>
        <taxon>Psathyrellaceae</taxon>
        <taxon>Candolleomyces</taxon>
    </lineage>
</organism>
<dbReference type="InterPro" id="IPR005135">
    <property type="entry name" value="Endo/exonuclease/phosphatase"/>
</dbReference>